<dbReference type="SUPFAM" id="SSF56112">
    <property type="entry name" value="Protein kinase-like (PK-like)"/>
    <property type="match status" value="1"/>
</dbReference>
<keyword evidence="2" id="KW-0245">EGF-like domain</keyword>
<dbReference type="EMBL" id="GG738852">
    <property type="protein sequence ID" value="EFC48125.1"/>
    <property type="molecule type" value="Genomic_DNA"/>
</dbReference>
<evidence type="ECO:0000313" key="7">
    <source>
        <dbReference type="Proteomes" id="UP000006671"/>
    </source>
</evidence>
<evidence type="ECO:0000256" key="1">
    <source>
        <dbReference type="ARBA" id="ARBA00022737"/>
    </source>
</evidence>
<feature type="domain" description="EGF-like" evidence="5">
    <location>
        <begin position="976"/>
        <end position="1009"/>
    </location>
</feature>
<proteinExistence type="predicted"/>
<keyword evidence="3" id="KW-0812">Transmembrane</keyword>
<name>D2V4M0_NAEGR</name>
<dbReference type="Pfam" id="PF01436">
    <property type="entry name" value="NHL"/>
    <property type="match status" value="1"/>
</dbReference>
<dbReference type="Gene3D" id="2.10.25.10">
    <property type="entry name" value="Laminin"/>
    <property type="match status" value="4"/>
</dbReference>
<dbReference type="Pfam" id="PF00069">
    <property type="entry name" value="Pkinase"/>
    <property type="match status" value="1"/>
</dbReference>
<dbReference type="CDD" id="cd05819">
    <property type="entry name" value="NHL"/>
    <property type="match status" value="1"/>
</dbReference>
<feature type="domain" description="Protein kinase" evidence="4">
    <location>
        <begin position="1143"/>
        <end position="1404"/>
    </location>
</feature>
<dbReference type="SMART" id="SM00220">
    <property type="entry name" value="S_TKc"/>
    <property type="match status" value="1"/>
</dbReference>
<keyword evidence="3" id="KW-1133">Transmembrane helix</keyword>
<feature type="disulfide bond" evidence="2">
    <location>
        <begin position="999"/>
        <end position="1008"/>
    </location>
</feature>
<dbReference type="VEuPathDB" id="AmoebaDB:NAEGRDRAFT_63839"/>
<dbReference type="InterPro" id="IPR001258">
    <property type="entry name" value="NHL_repeat"/>
</dbReference>
<evidence type="ECO:0000256" key="2">
    <source>
        <dbReference type="PROSITE-ProRule" id="PRU00076"/>
    </source>
</evidence>
<dbReference type="PROSITE" id="PS50011">
    <property type="entry name" value="PROTEIN_KINASE_DOM"/>
    <property type="match status" value="1"/>
</dbReference>
<dbReference type="PROSITE" id="PS00108">
    <property type="entry name" value="PROTEIN_KINASE_ST"/>
    <property type="match status" value="1"/>
</dbReference>
<reference evidence="6 7" key="1">
    <citation type="journal article" date="2010" name="Cell">
        <title>The genome of Naegleria gruberi illuminates early eukaryotic versatility.</title>
        <authorList>
            <person name="Fritz-Laylin L.K."/>
            <person name="Prochnik S.E."/>
            <person name="Ginger M.L."/>
            <person name="Dacks J.B."/>
            <person name="Carpenter M.L."/>
            <person name="Field M.C."/>
            <person name="Kuo A."/>
            <person name="Paredez A."/>
            <person name="Chapman J."/>
            <person name="Pham J."/>
            <person name="Shu S."/>
            <person name="Neupane R."/>
            <person name="Cipriano M."/>
            <person name="Mancuso J."/>
            <person name="Tu H."/>
            <person name="Salamov A."/>
            <person name="Lindquist E."/>
            <person name="Shapiro H."/>
            <person name="Lucas S."/>
            <person name="Grigoriev I.V."/>
            <person name="Cande W.Z."/>
            <person name="Fulton C."/>
            <person name="Rokhsar D.S."/>
            <person name="Dawson S.C."/>
        </authorList>
    </citation>
    <scope>NUCLEOTIDE SEQUENCE [LARGE SCALE GENOMIC DNA]</scope>
    <source>
        <strain evidence="6 7">NEG-M</strain>
    </source>
</reference>
<feature type="disulfide bond" evidence="2">
    <location>
        <begin position="882"/>
        <end position="891"/>
    </location>
</feature>
<evidence type="ECO:0000256" key="3">
    <source>
        <dbReference type="SAM" id="Phobius"/>
    </source>
</evidence>
<keyword evidence="1" id="KW-0677">Repeat</keyword>
<sequence length="1407" mass="150322">MLADAKVVWILCLLILTYHGSGLVIGAISVKYNITTIAGYNSLSSGIDAKMANIDVNSCFKDLSSGDLFISDNSNHRIVRVFAANGTVLTIAGTGVSGYNGDNIQATTAQLNTPTGVFVFNSEIYIADSQNSRVRKIQTNGNIVTIAGNGNAGYNGDGMLATNAYLNSPVDVFVSSNGNVYISEYQNHYIRMVNVSTGVITTVAGNGTQIGTSGTGLGFGYNGDGIPATYARLTNPQGIFVTSNNEIYIADAGNFRIRKVLTNGTIITVAGTGEEGYNGDGMLATAAKLDYPYGVSVDSNGEIWIAELGSNRLRKVLTNGTIVTIAGTGTSSYTNYKDNVQANLVNVSPIRVFSTSPGEVFISDNMRLRRISTSTGIITTVAGIGGSTFSGDGSQATKATFKFMTNQLANVVKTSNGQYLIADTGNHRIRKVFANGTIITIAGTGVAGYNSDYMDASTAQLNYPSSVFEFKNEVYISDSVNRRIRKIFTNGTIVTIAGTGSQPPSSGYLGDDGVNALSARLYFPTGIFVTSANEVFIVDNFLIRKINSNGIITNVAGTISSESTFIPGSSQANSVTISVDGGIYVSPTGFYFLAYYNSKLSVMYVDSSTNILNVYSGLGASLNDNGNILYAGLSPISVFGSSISNFIVISDRGQNRMRLAANGIISTMAGNGGSNLVGFNDDGPDATKATLSPSGAFITSTSEIVFVDNQKNTVRQLTPYCDSPYILNQYYNACIPTCFGFSSEQPNACSRNGTCIAPDTCQCNSGFYGSQCNLLSCFGKLSNDTSNVCSGHGACISSDTCRCDSLYLGADCKITTCNGTLSNSTLVCSSLRGVCNAHDTCICGSNFYGKYCEVTMCYGKFSNDTSVCSSNGTCIDYNSCSCNNGFYGVNCDTRKCFGKLSTDASVCGGHGTCVAADTCQCEPFYQGTECKVSLCNGTQSTDSSVCSSRGSCSSHDTCSCGSNFYGKYCEVTMCYGIYSNNTNSCSSNGKCTDYNYCNCNAGWTGSSCNVNIATRVGSSTIVGNNQLGLIIGLAVGLSLLVIVILIIVVIIVFIIVFRGMKKQKPVPNTVNDFPNQGESMIELNDSQYNKMNSSIAPSSYSSDFPSDESVRFKSIIGGSTNSNGLTVTSIISSASNFDPASRYKNLEKIGQGGFGSVFKCNDTKMGDKLKALKVVKYSDIEELNSIMKEGTQLMNINHPNILKVNDLFIDKDQILLIDMDYYENGDLTKLIPKAAGTISEDIVKQILYQGCDALSFVHTNLKMIHRDVKPNNIFINELSDNSVSIVLADFGLAKQMFGSVNNSYAGTPLYMSPELGLGAKYSFNTDVYSLGVAIYQLCTGDLVTSISNLYMQSESTNDVKQWLKNKLSECGKYSDTLQEIIILMLEKNPSKRPQAKEIMEHSYFETK</sequence>
<dbReference type="PROSITE" id="PS00022">
    <property type="entry name" value="EGF_1"/>
    <property type="match status" value="6"/>
</dbReference>
<dbReference type="Gene3D" id="2.120.10.30">
    <property type="entry name" value="TolB, C-terminal domain"/>
    <property type="match status" value="5"/>
</dbReference>
<evidence type="ECO:0000259" key="4">
    <source>
        <dbReference type="PROSITE" id="PS50011"/>
    </source>
</evidence>
<dbReference type="PANTHER" id="PTHR46388:SF2">
    <property type="entry name" value="NHL REPEAT-CONTAINING PROTEIN 2"/>
    <property type="match status" value="1"/>
</dbReference>
<dbReference type="InterPro" id="IPR000742">
    <property type="entry name" value="EGF"/>
</dbReference>
<dbReference type="OrthoDB" id="79687at2759"/>
<dbReference type="RefSeq" id="XP_002680869.1">
    <property type="nucleotide sequence ID" value="XM_002680823.1"/>
</dbReference>
<dbReference type="InterPro" id="IPR000719">
    <property type="entry name" value="Prot_kinase_dom"/>
</dbReference>
<dbReference type="Pfam" id="PF23106">
    <property type="entry name" value="EGF_Teneurin"/>
    <property type="match status" value="1"/>
</dbReference>
<dbReference type="Pfam" id="PF25021">
    <property type="entry name" value="TEN_NHL"/>
    <property type="match status" value="1"/>
</dbReference>
<dbReference type="GeneID" id="8848766"/>
<dbReference type="KEGG" id="ngr:NAEGRDRAFT_63839"/>
<dbReference type="InParanoid" id="D2V4M0"/>
<dbReference type="PROSITE" id="PS50026">
    <property type="entry name" value="EGF_3"/>
    <property type="match status" value="2"/>
</dbReference>
<evidence type="ECO:0000313" key="6">
    <source>
        <dbReference type="EMBL" id="EFC48125.1"/>
    </source>
</evidence>
<dbReference type="SUPFAM" id="SSF63829">
    <property type="entry name" value="Calcium-dependent phosphotriesterase"/>
    <property type="match status" value="1"/>
</dbReference>
<keyword evidence="7" id="KW-1185">Reference proteome</keyword>
<dbReference type="eggNOG" id="KOG0576">
    <property type="taxonomic scope" value="Eukaryota"/>
</dbReference>
<evidence type="ECO:0000259" key="5">
    <source>
        <dbReference type="PROSITE" id="PS50026"/>
    </source>
</evidence>
<gene>
    <name evidence="6" type="ORF">NAEGRDRAFT_63839</name>
</gene>
<dbReference type="STRING" id="5762.D2V4M0"/>
<feature type="transmembrane region" description="Helical" evidence="3">
    <location>
        <begin position="1027"/>
        <end position="1057"/>
    </location>
</feature>
<dbReference type="Proteomes" id="UP000006671">
    <property type="component" value="Unassembled WGS sequence"/>
</dbReference>
<accession>D2V4M0</accession>
<dbReference type="Gene3D" id="1.10.510.10">
    <property type="entry name" value="Transferase(Phosphotransferase) domain 1"/>
    <property type="match status" value="1"/>
</dbReference>
<dbReference type="InterPro" id="IPR011042">
    <property type="entry name" value="6-blade_b-propeller_TolB-like"/>
</dbReference>
<dbReference type="InterPro" id="IPR011009">
    <property type="entry name" value="Kinase-like_dom_sf"/>
</dbReference>
<keyword evidence="3" id="KW-0472">Membrane</keyword>
<dbReference type="GO" id="GO:0004672">
    <property type="term" value="F:protein kinase activity"/>
    <property type="evidence" value="ECO:0007669"/>
    <property type="project" value="InterPro"/>
</dbReference>
<dbReference type="SMART" id="SM00181">
    <property type="entry name" value="EGF"/>
    <property type="match status" value="7"/>
</dbReference>
<dbReference type="eggNOG" id="KOG4659">
    <property type="taxonomic scope" value="Eukaryota"/>
</dbReference>
<dbReference type="PANTHER" id="PTHR46388">
    <property type="entry name" value="NHL REPEAT-CONTAINING PROTEIN 2"/>
    <property type="match status" value="1"/>
</dbReference>
<feature type="domain" description="EGF-like" evidence="5">
    <location>
        <begin position="858"/>
        <end position="892"/>
    </location>
</feature>
<keyword evidence="2" id="KW-1015">Disulfide bond</keyword>
<dbReference type="SUPFAM" id="SSF101898">
    <property type="entry name" value="NHL repeat"/>
    <property type="match status" value="2"/>
</dbReference>
<comment type="caution">
    <text evidence="2">Lacks conserved residue(s) required for the propagation of feature annotation.</text>
</comment>
<dbReference type="Gene3D" id="3.30.200.20">
    <property type="entry name" value="Phosphorylase Kinase, domain 1"/>
    <property type="match status" value="1"/>
</dbReference>
<dbReference type="PROSITE" id="PS01186">
    <property type="entry name" value="EGF_2"/>
    <property type="match status" value="3"/>
</dbReference>
<organism evidence="7">
    <name type="scientific">Naegleria gruberi</name>
    <name type="common">Amoeba</name>
    <dbReference type="NCBI Taxonomy" id="5762"/>
    <lineage>
        <taxon>Eukaryota</taxon>
        <taxon>Discoba</taxon>
        <taxon>Heterolobosea</taxon>
        <taxon>Tetramitia</taxon>
        <taxon>Eutetramitia</taxon>
        <taxon>Vahlkampfiidae</taxon>
        <taxon>Naegleria</taxon>
    </lineage>
</organism>
<dbReference type="InterPro" id="IPR008271">
    <property type="entry name" value="Ser/Thr_kinase_AS"/>
</dbReference>
<dbReference type="GO" id="GO:0005524">
    <property type="term" value="F:ATP binding"/>
    <property type="evidence" value="ECO:0007669"/>
    <property type="project" value="InterPro"/>
</dbReference>
<protein>
    <submittedName>
        <fullName evidence="6">Predicted protein</fullName>
    </submittedName>
</protein>
<dbReference type="InterPro" id="IPR056822">
    <property type="entry name" value="TEN_NHL"/>
</dbReference>